<dbReference type="EMBL" id="OC949929">
    <property type="protein sequence ID" value="CAD7663915.1"/>
    <property type="molecule type" value="Genomic_DNA"/>
</dbReference>
<reference evidence="2" key="1">
    <citation type="submission" date="2020-11" db="EMBL/GenBank/DDBJ databases">
        <authorList>
            <person name="Tran Van P."/>
        </authorList>
    </citation>
    <scope>NUCLEOTIDE SEQUENCE</scope>
</reference>
<name>A0A7R9MPX7_9ACAR</name>
<feature type="compositionally biased region" description="Polar residues" evidence="1">
    <location>
        <begin position="131"/>
        <end position="141"/>
    </location>
</feature>
<feature type="region of interest" description="Disordered" evidence="1">
    <location>
        <begin position="97"/>
        <end position="141"/>
    </location>
</feature>
<feature type="compositionally biased region" description="Basic and acidic residues" evidence="1">
    <location>
        <begin position="97"/>
        <end position="111"/>
    </location>
</feature>
<accession>A0A7R9MPX7</accession>
<evidence type="ECO:0000256" key="1">
    <source>
        <dbReference type="SAM" id="MobiDB-lite"/>
    </source>
</evidence>
<dbReference type="Proteomes" id="UP000728032">
    <property type="component" value="Unassembled WGS sequence"/>
</dbReference>
<proteinExistence type="predicted"/>
<organism evidence="2">
    <name type="scientific">Oppiella nova</name>
    <dbReference type="NCBI Taxonomy" id="334625"/>
    <lineage>
        <taxon>Eukaryota</taxon>
        <taxon>Metazoa</taxon>
        <taxon>Ecdysozoa</taxon>
        <taxon>Arthropoda</taxon>
        <taxon>Chelicerata</taxon>
        <taxon>Arachnida</taxon>
        <taxon>Acari</taxon>
        <taxon>Acariformes</taxon>
        <taxon>Sarcoptiformes</taxon>
        <taxon>Oribatida</taxon>
        <taxon>Brachypylina</taxon>
        <taxon>Oppioidea</taxon>
        <taxon>Oppiidae</taxon>
        <taxon>Oppiella</taxon>
    </lineage>
</organism>
<evidence type="ECO:0000313" key="2">
    <source>
        <dbReference type="EMBL" id="CAD7663915.1"/>
    </source>
</evidence>
<gene>
    <name evidence="2" type="ORF">ONB1V03_LOCUS20473</name>
</gene>
<evidence type="ECO:0000313" key="3">
    <source>
        <dbReference type="Proteomes" id="UP000728032"/>
    </source>
</evidence>
<feature type="non-terminal residue" evidence="2">
    <location>
        <position position="141"/>
    </location>
</feature>
<sequence length="141" mass="15579">METSRKRITLGNTHSGDAIDANEWCFASNHFLYYTIDGNVGKRFVIIITTKQTKTCQTDSESVVIVLKSDANSESTERTFSGLSFVFVIPLERSMDQNRDESSGRLDEMSDRLSGLRLHDSDGNELGEGTSCLSNGSQSDV</sequence>
<keyword evidence="3" id="KW-1185">Reference proteome</keyword>
<dbReference type="AlphaFoldDB" id="A0A7R9MPX7"/>
<protein>
    <submittedName>
        <fullName evidence="2">Uncharacterized protein</fullName>
    </submittedName>
</protein>
<dbReference type="EMBL" id="CAJPVJ010035104">
    <property type="protein sequence ID" value="CAG2181052.1"/>
    <property type="molecule type" value="Genomic_DNA"/>
</dbReference>